<proteinExistence type="predicted"/>
<reference evidence="1" key="1">
    <citation type="submission" date="2020-01" db="EMBL/GenBank/DDBJ databases">
        <title>The Celery Genome Sequence Reveals Sequential Paleo-tetraploidization, Resistance Gene Elimination, Karyotype Evolution, and Functional Innovation in Apiales.</title>
        <authorList>
            <person name="Song X."/>
        </authorList>
    </citation>
    <scope>NUCLEOTIDE SEQUENCE</scope>
    <source>
        <tissue evidence="1">Leaf</tissue>
    </source>
</reference>
<dbReference type="AlphaFoldDB" id="A0A6L5B8W1"/>
<dbReference type="EMBL" id="WRXP01001659">
    <property type="protein sequence ID" value="KAF1002139.1"/>
    <property type="molecule type" value="Genomic_DNA"/>
</dbReference>
<accession>A0A6L5B8W1</accession>
<keyword evidence="2" id="KW-1185">Reference proteome</keyword>
<dbReference type="Proteomes" id="UP000593563">
    <property type="component" value="Unassembled WGS sequence"/>
</dbReference>
<evidence type="ECO:0000313" key="1">
    <source>
        <dbReference type="EMBL" id="KAF1002139.1"/>
    </source>
</evidence>
<dbReference type="PANTHER" id="PTHR31579">
    <property type="entry name" value="OS03G0796600 PROTEIN"/>
    <property type="match status" value="1"/>
</dbReference>
<evidence type="ECO:0008006" key="3">
    <source>
        <dbReference type="Google" id="ProtNLM"/>
    </source>
</evidence>
<dbReference type="NCBIfam" id="TIGR01615">
    <property type="entry name" value="A_thal_3542"/>
    <property type="match status" value="1"/>
</dbReference>
<protein>
    <recommendedName>
        <fullName evidence="3">DUF506 family protein</fullName>
    </recommendedName>
</protein>
<dbReference type="InterPro" id="IPR006502">
    <property type="entry name" value="PDDEXK-like"/>
</dbReference>
<dbReference type="Pfam" id="PF04720">
    <property type="entry name" value="PDDEXK_6"/>
    <property type="match status" value="1"/>
</dbReference>
<evidence type="ECO:0000313" key="2">
    <source>
        <dbReference type="Proteomes" id="UP000593563"/>
    </source>
</evidence>
<gene>
    <name evidence="1" type="ORF">AG4045_021683</name>
</gene>
<dbReference type="PANTHER" id="PTHR31579:SF42">
    <property type="entry name" value="DUF506 FAMILY PROTEIN (DUF506)"/>
    <property type="match status" value="1"/>
</dbReference>
<sequence length="298" mass="33503">MAKAAVRFKRVAEAFDIAAKERSPVPESFTDLSDLVDSFIDGEEINKNECALLDVNSDENEGGDYWGNCADLLRGFLHRKCDEEDDHVKLQIQEQVELACRGVGADRSSPELKRRLMIILRQSGSDAGLCKSKWGKTAQLQPGEYEYIDVNVAGKRYIVEVSIASEFELGRSTNGYASLLQILPPIFVGKVEMLEQIVRLMCRAIKKCMKKHEMHVPPWRRHAYMQAKWFTSSYTRSTGEFPEKEGSGSDHEISEKTRAVGFVAVPVKNGSYFCREACVSKVGLRVGNLAMAMNSRMY</sequence>
<name>A0A6L5B8W1_APIGR</name>
<comment type="caution">
    <text evidence="1">The sequence shown here is derived from an EMBL/GenBank/DDBJ whole genome shotgun (WGS) entry which is preliminary data.</text>
</comment>
<organism evidence="1 2">
    <name type="scientific">Apium graveolens</name>
    <name type="common">Celery</name>
    <dbReference type="NCBI Taxonomy" id="4045"/>
    <lineage>
        <taxon>Eukaryota</taxon>
        <taxon>Viridiplantae</taxon>
        <taxon>Streptophyta</taxon>
        <taxon>Embryophyta</taxon>
        <taxon>Tracheophyta</taxon>
        <taxon>Spermatophyta</taxon>
        <taxon>Magnoliopsida</taxon>
        <taxon>eudicotyledons</taxon>
        <taxon>Gunneridae</taxon>
        <taxon>Pentapetalae</taxon>
        <taxon>asterids</taxon>
        <taxon>campanulids</taxon>
        <taxon>Apiales</taxon>
        <taxon>Apiaceae</taxon>
        <taxon>Apioideae</taxon>
        <taxon>apioid superclade</taxon>
        <taxon>Apieae</taxon>
        <taxon>Apium</taxon>
    </lineage>
</organism>